<evidence type="ECO:0000256" key="4">
    <source>
        <dbReference type="ARBA" id="ARBA00022519"/>
    </source>
</evidence>
<organism evidence="11 12">
    <name type="scientific">Halalkalibacter wakoensis JCM 9140</name>
    <dbReference type="NCBI Taxonomy" id="1236970"/>
    <lineage>
        <taxon>Bacteria</taxon>
        <taxon>Bacillati</taxon>
        <taxon>Bacillota</taxon>
        <taxon>Bacilli</taxon>
        <taxon>Bacillales</taxon>
        <taxon>Bacillaceae</taxon>
        <taxon>Halalkalibacter</taxon>
    </lineage>
</organism>
<gene>
    <name evidence="11" type="ORF">JCM9140_4286</name>
</gene>
<keyword evidence="4" id="KW-0997">Cell inner membrane</keyword>
<dbReference type="EMBL" id="BAUT01000081">
    <property type="protein sequence ID" value="GAE28092.1"/>
    <property type="molecule type" value="Genomic_DNA"/>
</dbReference>
<dbReference type="PANTHER" id="PTHR35011:SF2">
    <property type="entry name" value="2,3-DIKETO-L-GULONATE TRAP TRANSPORTER SMALL PERMEASE PROTEIN YIAM"/>
    <property type="match status" value="1"/>
</dbReference>
<feature type="transmembrane region" description="Helical" evidence="9">
    <location>
        <begin position="127"/>
        <end position="147"/>
    </location>
</feature>
<feature type="transmembrane region" description="Helical" evidence="9">
    <location>
        <begin position="48"/>
        <end position="65"/>
    </location>
</feature>
<protein>
    <submittedName>
        <fullName evidence="11">C4-dicarboxylate transport system permease small protein</fullName>
    </submittedName>
</protein>
<evidence type="ECO:0000256" key="2">
    <source>
        <dbReference type="ARBA" id="ARBA00022448"/>
    </source>
</evidence>
<dbReference type="AlphaFoldDB" id="W4Q7X2"/>
<feature type="domain" description="Tripartite ATP-independent periplasmic transporters DctQ component" evidence="10">
    <location>
        <begin position="25"/>
        <end position="154"/>
    </location>
</feature>
<keyword evidence="6 9" id="KW-1133">Transmembrane helix</keyword>
<comment type="caution">
    <text evidence="11">The sequence shown here is derived from an EMBL/GenBank/DDBJ whole genome shotgun (WGS) entry which is preliminary data.</text>
</comment>
<evidence type="ECO:0000256" key="8">
    <source>
        <dbReference type="ARBA" id="ARBA00038436"/>
    </source>
</evidence>
<evidence type="ECO:0000256" key="5">
    <source>
        <dbReference type="ARBA" id="ARBA00022692"/>
    </source>
</evidence>
<proteinExistence type="inferred from homology"/>
<keyword evidence="2" id="KW-0813">Transport</keyword>
<keyword evidence="5 9" id="KW-0812">Transmembrane</keyword>
<keyword evidence="3" id="KW-1003">Cell membrane</keyword>
<feature type="transmembrane region" description="Helical" evidence="9">
    <location>
        <begin position="86"/>
        <end position="107"/>
    </location>
</feature>
<dbReference type="PANTHER" id="PTHR35011">
    <property type="entry name" value="2,3-DIKETO-L-GULONATE TRAP TRANSPORTER SMALL PERMEASE PROTEIN YIAM"/>
    <property type="match status" value="1"/>
</dbReference>
<accession>W4Q7X2</accession>
<dbReference type="Pfam" id="PF04290">
    <property type="entry name" value="DctQ"/>
    <property type="match status" value="1"/>
</dbReference>
<comment type="similarity">
    <text evidence="8">Belongs to the TRAP transporter small permease family.</text>
</comment>
<reference evidence="11" key="1">
    <citation type="journal article" date="2014" name="Genome Announc.">
        <title>Draft Genome Sequences of Three Alkaliphilic Bacillus Strains, Bacillus wakoensis JCM 9140T, Bacillus akibai JCM 9157T, and Bacillus hemicellulosilyticus JCM 9152T.</title>
        <authorList>
            <person name="Yuki M."/>
            <person name="Oshima K."/>
            <person name="Suda W."/>
            <person name="Oshida Y."/>
            <person name="Kitamura K."/>
            <person name="Iida T."/>
            <person name="Hattori M."/>
            <person name="Ohkuma M."/>
        </authorList>
    </citation>
    <scope>NUCLEOTIDE SEQUENCE [LARGE SCALE GENOMIC DNA]</scope>
    <source>
        <strain evidence="11">JCM 9140</strain>
    </source>
</reference>
<evidence type="ECO:0000256" key="6">
    <source>
        <dbReference type="ARBA" id="ARBA00022989"/>
    </source>
</evidence>
<evidence type="ECO:0000256" key="7">
    <source>
        <dbReference type="ARBA" id="ARBA00023136"/>
    </source>
</evidence>
<sequence>MSYILKQLDRVEQFIIALGIISTSVIIFFNVISRYFFNSGVVWAEEAVRYMIIIIVLIGSSLAISKNEHIAVSLLEKSSIKWLAHLMYGIQNVASLVFTVIVTYYGWVVTSNLRDIGQISPALEIPLWFIYLAFPVGTFLMSIRFLVRIIDWIRTREIPTREEGTE</sequence>
<feature type="transmembrane region" description="Helical" evidence="9">
    <location>
        <begin position="14"/>
        <end position="36"/>
    </location>
</feature>
<evidence type="ECO:0000259" key="10">
    <source>
        <dbReference type="Pfam" id="PF04290"/>
    </source>
</evidence>
<dbReference type="OrthoDB" id="9815614at2"/>
<dbReference type="GO" id="GO:0015740">
    <property type="term" value="P:C4-dicarboxylate transport"/>
    <property type="evidence" value="ECO:0007669"/>
    <property type="project" value="TreeGrafter"/>
</dbReference>
<evidence type="ECO:0000256" key="9">
    <source>
        <dbReference type="SAM" id="Phobius"/>
    </source>
</evidence>
<dbReference type="Proteomes" id="UP000018890">
    <property type="component" value="Unassembled WGS sequence"/>
</dbReference>
<evidence type="ECO:0000313" key="11">
    <source>
        <dbReference type="EMBL" id="GAE28092.1"/>
    </source>
</evidence>
<dbReference type="InterPro" id="IPR055348">
    <property type="entry name" value="DctQ"/>
</dbReference>
<dbReference type="InterPro" id="IPR007387">
    <property type="entry name" value="TRAP_DctQ"/>
</dbReference>
<evidence type="ECO:0000313" key="12">
    <source>
        <dbReference type="Proteomes" id="UP000018890"/>
    </source>
</evidence>
<dbReference type="GO" id="GO:0005886">
    <property type="term" value="C:plasma membrane"/>
    <property type="evidence" value="ECO:0007669"/>
    <property type="project" value="UniProtKB-SubCell"/>
</dbReference>
<keyword evidence="7 9" id="KW-0472">Membrane</keyword>
<name>W4Q7X2_9BACI</name>
<evidence type="ECO:0000256" key="1">
    <source>
        <dbReference type="ARBA" id="ARBA00004429"/>
    </source>
</evidence>
<dbReference type="STRING" id="1236970.JCM9140_4286"/>
<keyword evidence="12" id="KW-1185">Reference proteome</keyword>
<evidence type="ECO:0000256" key="3">
    <source>
        <dbReference type="ARBA" id="ARBA00022475"/>
    </source>
</evidence>
<comment type="subcellular location">
    <subcellularLocation>
        <location evidence="1">Cell inner membrane</location>
        <topology evidence="1">Multi-pass membrane protein</topology>
    </subcellularLocation>
</comment>
<dbReference type="GO" id="GO:0022857">
    <property type="term" value="F:transmembrane transporter activity"/>
    <property type="evidence" value="ECO:0007669"/>
    <property type="project" value="TreeGrafter"/>
</dbReference>
<dbReference type="RefSeq" id="WP_034750314.1">
    <property type="nucleotide sequence ID" value="NZ_BAUT01000081.1"/>
</dbReference>